<keyword evidence="1" id="KW-0808">Transferase</keyword>
<name>A0A4R8PYI3_9PEZI</name>
<dbReference type="GO" id="GO:0016740">
    <property type="term" value="F:transferase activity"/>
    <property type="evidence" value="ECO:0007669"/>
    <property type="project" value="UniProtKB-KW"/>
</dbReference>
<dbReference type="PANTHER" id="PTHR28037:SF1">
    <property type="entry name" value="ALCOHOL O-ACETYLTRANSFERASE 1-RELATED"/>
    <property type="match status" value="1"/>
</dbReference>
<dbReference type="InterPro" id="IPR052058">
    <property type="entry name" value="Alcohol_O-acetyltransferase"/>
</dbReference>
<dbReference type="AlphaFoldDB" id="A0A4R8PYI3"/>
<reference evidence="1 2" key="1">
    <citation type="submission" date="2018-11" db="EMBL/GenBank/DDBJ databases">
        <title>Genome sequence and assembly of Colletotrichum spinosum.</title>
        <authorList>
            <person name="Gan P."/>
            <person name="Shirasu K."/>
        </authorList>
    </citation>
    <scope>NUCLEOTIDE SEQUENCE [LARGE SCALE GENOMIC DNA]</scope>
    <source>
        <strain evidence="1 2">CBS 515.97</strain>
    </source>
</reference>
<proteinExistence type="predicted"/>
<evidence type="ECO:0000313" key="1">
    <source>
        <dbReference type="EMBL" id="TDZ30588.1"/>
    </source>
</evidence>
<protein>
    <submittedName>
        <fullName evidence="1">Putative alcohol acetyltransferase FCK4</fullName>
    </submittedName>
</protein>
<sequence length="527" mass="58182">MATQTSVVTAKEVQEDIGTGHYTIVRKATHVDRMFYLYHRLGIQSNVVVAARYAATHNDGPRRSLSDETVFSALNAVISEYPELGLVGTVEPGEGNSHTLAVASLHSIDLKTCVEFVDSNVGEVDAEFLEKLHDQWPWADGEVKPGQPWWKVFVVGRRDVVFMFHHLVCDGSFGMTFHREFLAALNDKSTLQAEKQRSTTVPLDCQRVLLSDELTEAVHRKPPMLGVLYTLFRFLFFRLFYSNFLFFNDFPKPKPLPKDAFDVPSSADRAATKVTNYRIPADKTDAIISACREHGTTFTPFLTVMIAGTLAADYYPKAKVGFTRYAVDMRQVGNLEDLSAGRGKMINLAASAPEPEWLKKYRRAFPTPSSTEEKASPKVDREALWDLVKDYGKRMKDNRSGGQDSALYKSWLSGNTVGPTLEEFMEKTLPSLGVFMHNTFSVSNVGALRPAATATGHEAYKIEDVQFSTGSPHGGAGYHGIVFNVAGTSGGDTVINACTEAGMAPENMPRGVLDGVMARIDTLLQRG</sequence>
<gene>
    <name evidence="1" type="primary">FCK4-1</name>
    <name evidence="1" type="ORF">C8035_v002474</name>
</gene>
<dbReference type="Pfam" id="PF07247">
    <property type="entry name" value="AATase"/>
    <property type="match status" value="1"/>
</dbReference>
<keyword evidence="2" id="KW-1185">Reference proteome</keyword>
<dbReference type="PANTHER" id="PTHR28037">
    <property type="entry name" value="ALCOHOL O-ACETYLTRANSFERASE 1-RELATED"/>
    <property type="match status" value="1"/>
</dbReference>
<dbReference type="EMBL" id="QAPG01000125">
    <property type="protein sequence ID" value="TDZ30588.1"/>
    <property type="molecule type" value="Genomic_DNA"/>
</dbReference>
<accession>A0A4R8PYI3</accession>
<organism evidence="1 2">
    <name type="scientific">Colletotrichum spinosum</name>
    <dbReference type="NCBI Taxonomy" id="1347390"/>
    <lineage>
        <taxon>Eukaryota</taxon>
        <taxon>Fungi</taxon>
        <taxon>Dikarya</taxon>
        <taxon>Ascomycota</taxon>
        <taxon>Pezizomycotina</taxon>
        <taxon>Sordariomycetes</taxon>
        <taxon>Hypocreomycetidae</taxon>
        <taxon>Glomerellales</taxon>
        <taxon>Glomerellaceae</taxon>
        <taxon>Colletotrichum</taxon>
        <taxon>Colletotrichum orbiculare species complex</taxon>
    </lineage>
</organism>
<dbReference type="InterPro" id="IPR010828">
    <property type="entry name" value="Atf2/Sli1-like"/>
</dbReference>
<dbReference type="Proteomes" id="UP000295083">
    <property type="component" value="Unassembled WGS sequence"/>
</dbReference>
<comment type="caution">
    <text evidence="1">The sequence shown here is derived from an EMBL/GenBank/DDBJ whole genome shotgun (WGS) entry which is preliminary data.</text>
</comment>
<evidence type="ECO:0000313" key="2">
    <source>
        <dbReference type="Proteomes" id="UP000295083"/>
    </source>
</evidence>